<dbReference type="Proteomes" id="UP000004738">
    <property type="component" value="Unassembled WGS sequence"/>
</dbReference>
<sequence>MSRLLPYFQDQLPECCYLADVCKCTALNVIYLEQEETL</sequence>
<evidence type="ECO:0000313" key="1">
    <source>
        <dbReference type="EMBL" id="EKB43466.1"/>
    </source>
</evidence>
<proteinExistence type="predicted"/>
<dbReference type="EMBL" id="AMCK01000031">
    <property type="protein sequence ID" value="EKB43466.1"/>
    <property type="molecule type" value="Genomic_DNA"/>
</dbReference>
<evidence type="ECO:0000313" key="2">
    <source>
        <dbReference type="Proteomes" id="UP000004738"/>
    </source>
</evidence>
<comment type="caution">
    <text evidence="1">The sequence shown here is derived from an EMBL/GenBank/DDBJ whole genome shotgun (WGS) entry which is preliminary data.</text>
</comment>
<dbReference type="AlphaFoldDB" id="K1KLV7"/>
<reference evidence="1 2" key="1">
    <citation type="journal article" date="2012" name="J. Bacteriol.">
        <title>Draft Genome Sequence of Bacillus isronensis Strain B3W22, Isolated from the Upper Atmosphere.</title>
        <authorList>
            <person name="Shivaji S."/>
            <person name="Ara S."/>
            <person name="Singh S.K."/>
            <person name="Bandi S."/>
            <person name="Singh A."/>
            <person name="Pinnaka A.K."/>
        </authorList>
    </citation>
    <scope>NUCLEOTIDE SEQUENCE [LARGE SCALE GENOMIC DNA]</scope>
    <source>
        <strain evidence="1 2">B3W22</strain>
    </source>
</reference>
<name>K1KLV7_9BACL</name>
<organism evidence="1 2">
    <name type="scientific">Solibacillus isronensis B3W22</name>
    <dbReference type="NCBI Taxonomy" id="1224748"/>
    <lineage>
        <taxon>Bacteria</taxon>
        <taxon>Bacillati</taxon>
        <taxon>Bacillota</taxon>
        <taxon>Bacilli</taxon>
        <taxon>Bacillales</taxon>
        <taxon>Caryophanaceae</taxon>
        <taxon>Solibacillus</taxon>
    </lineage>
</organism>
<protein>
    <submittedName>
        <fullName evidence="1">Uncharacterized protein</fullName>
    </submittedName>
</protein>
<accession>K1KLV7</accession>
<gene>
    <name evidence="1" type="ORF">B857_03728</name>
</gene>
<keyword evidence="2" id="KW-1185">Reference proteome</keyword>